<dbReference type="STRING" id="316067.Geob_3308"/>
<dbReference type="InterPro" id="IPR029062">
    <property type="entry name" value="Class_I_gatase-like"/>
</dbReference>
<feature type="signal peptide" evidence="1">
    <location>
        <begin position="1"/>
        <end position="28"/>
    </location>
</feature>
<evidence type="ECO:0000313" key="3">
    <source>
        <dbReference type="EMBL" id="ACM21651.1"/>
    </source>
</evidence>
<feature type="chain" id="PRO_5002888975" description="IgGFc-binding protein N-terminal domain-containing protein" evidence="1">
    <location>
        <begin position="29"/>
        <end position="1418"/>
    </location>
</feature>
<dbReference type="RefSeq" id="WP_012648379.1">
    <property type="nucleotide sequence ID" value="NC_011979.1"/>
</dbReference>
<dbReference type="eggNOG" id="COG3291">
    <property type="taxonomic scope" value="Bacteria"/>
</dbReference>
<dbReference type="eggNOG" id="COG5276">
    <property type="taxonomic scope" value="Bacteria"/>
</dbReference>
<dbReference type="EMBL" id="CP001390">
    <property type="protein sequence ID" value="ACM21651.1"/>
    <property type="molecule type" value="Genomic_DNA"/>
</dbReference>
<evidence type="ECO:0000313" key="4">
    <source>
        <dbReference type="Proteomes" id="UP000007721"/>
    </source>
</evidence>
<dbReference type="PANTHER" id="PTHR46534">
    <property type="entry name" value="IGGFC_BINDING DOMAIN-CONTAINING PROTEIN"/>
    <property type="match status" value="1"/>
</dbReference>
<keyword evidence="4" id="KW-1185">Reference proteome</keyword>
<proteinExistence type="predicted"/>
<dbReference type="Gene3D" id="3.40.50.880">
    <property type="match status" value="1"/>
</dbReference>
<dbReference type="eggNOG" id="COG2373">
    <property type="taxonomic scope" value="Bacteria"/>
</dbReference>
<protein>
    <recommendedName>
        <fullName evidence="2">IgGFc-binding protein N-terminal domain-containing protein</fullName>
    </recommendedName>
</protein>
<dbReference type="OrthoDB" id="5524783at2"/>
<evidence type="ECO:0000256" key="1">
    <source>
        <dbReference type="SAM" id="SignalP"/>
    </source>
</evidence>
<dbReference type="PANTHER" id="PTHR46534:SF2">
    <property type="entry name" value="VWFD DOMAIN-CONTAINING PROTEIN"/>
    <property type="match status" value="1"/>
</dbReference>
<name>B9M4W7_GEODF</name>
<gene>
    <name evidence="3" type="ordered locus">Geob_3308</name>
</gene>
<dbReference type="Pfam" id="PF17517">
    <property type="entry name" value="IgGFc_binding"/>
    <property type="match status" value="1"/>
</dbReference>
<dbReference type="InterPro" id="IPR035234">
    <property type="entry name" value="IgGFc-bd_N"/>
</dbReference>
<dbReference type="HOGENOM" id="CLU_253235_0_0_7"/>
<accession>B9M4W7</accession>
<reference evidence="3 4" key="1">
    <citation type="submission" date="2009-01" db="EMBL/GenBank/DDBJ databases">
        <title>Complete sequence of Geobacter sp. FRC-32.</title>
        <authorList>
            <consortium name="US DOE Joint Genome Institute"/>
            <person name="Lucas S."/>
            <person name="Copeland A."/>
            <person name="Lapidus A."/>
            <person name="Glavina del Rio T."/>
            <person name="Dalin E."/>
            <person name="Tice H."/>
            <person name="Bruce D."/>
            <person name="Goodwin L."/>
            <person name="Pitluck S."/>
            <person name="Saunders E."/>
            <person name="Brettin T."/>
            <person name="Detter J.C."/>
            <person name="Han C."/>
            <person name="Larimer F."/>
            <person name="Land M."/>
            <person name="Hauser L."/>
            <person name="Kyrpides N."/>
            <person name="Ovchinnikova G."/>
            <person name="Kostka J."/>
            <person name="Richardson P."/>
        </authorList>
    </citation>
    <scope>NUCLEOTIDE SEQUENCE [LARGE SCALE GENOMIC DNA]</scope>
    <source>
        <strain evidence="4">DSM 22248 / JCM 15807 / FRC-32</strain>
    </source>
</reference>
<sequence length="1418" mass="152467">MRATQHTLKFLFSAFFALLLTMPVASRAASDSSGKDFYFAFQENYTNTSNLALFITGKEDTQGVVEIAGINFSTTFTVVANQVTTISIPESAQRLGSNVVARLGIHVTAQKEVTIYALNQRTASTDAFLALPTDILGLEYIAMSYNGLNIQYEPSQVAVVGAYDNTEVTITPSNAADGRAAGVPYTIRLNRGDTYEVRGSGTADLTGTIVTATAPVSVMSGVQCVNVPVGYWACDHIVEMMPPVATWGKSFLTVPLATRLKGDPYRILASQDDTKVYINGALAATINRGRFFEKILTARSQIEASAPVLVSQYSAGQDFDGVVSDPFMMLIPPTEQFLNQYTFSTPSGGFSRNYVNVVVPTSSVSSLLLDGTPVNAALFSPVGSSGFSGGQVPISLGSHTITGSVPFGIYVYGFGSYDSYGYPGGMAYEFINPMGDTYAPNVRLNQINDTIWGTATDSEDINANGVLDAGEDLNGNGVVDRRSEDVNGNGKLDAGEDLNGNGYLDRDTGVFKIELEPGANNLKLTTLAFVPGALSVGFSVTLIDSALPGSGLLRVTDGVGNEVLSPITLSLVPTLTAVRIIDTVSTKDIQVDTNSFTKAPYSVTNLEDTTVIEWRYDSFPADLSTDIAFDVILKNPVPGEQRLVTHKVELLYNAVNGQPVRTELGSLLAQVLTSAFETAIATDKPSYGPNADALVSATVKNVGQYQRSVDVKILIEDAMGNVLGQETRPAVPFAVGTPQSFTVTYNTGTSYPGDYRAHLLLLDNGKQVGESFAPFKVTPERSATSNISSDKAAYVSYQPVVITSTIRSTSPNYVLQDLTARVTVTDSAGNKVFSDDKVIKTLLQGQSTDLRSDWNSGSHAKGKYMAQLEVSDASGLLTTSSTAFDILGTSATGVGVSGTITAQPSPVYQGLEEKIAYTVTNTGNEDLFNLALSIVIADAVTMEVKQTLPASITLPMGATSADNLTVSTAGLNVGTYAAFLKATLSGSSQTKTLARANFEVVVPVKPKLEVTKAVSGIGNVLVWLDYPWTSGQNCPERPPVERALREAGVLYTIVTDKKDFEREIRNQIYTDYLILGDQLPTEDHFSEELREQVNRGKGLISSPFTRNNLNEAMFGIKTIGVASGSDYLVELASSPISAAGSLQSYGRSIKVEAVNPAEVVGWITEVSNNKPTRYPAVIVRQYGLGNVVFLGFDLGMTSRNYDAFAQLLTNAFRHIHQPASTVSYGPGQMVPVELTVKSLADEFSLKISESYPAGVRLFDPASGQWITDNPWVYNLMLMPDEKKTMLYYAQLPVEKGEYTLESSISYSVDGIWDETGRYAVAPAISSDTAESIDIVRMQLANLYPLTNEENANVATALTAMSKVTIQASYTVIELDAIIHELLKAIGAMVDIHTVDTAPIRRELDKLLVSFSGRWYQKQ</sequence>
<keyword evidence="1" id="KW-0732">Signal</keyword>
<dbReference type="Proteomes" id="UP000007721">
    <property type="component" value="Chromosome"/>
</dbReference>
<evidence type="ECO:0000259" key="2">
    <source>
        <dbReference type="Pfam" id="PF17517"/>
    </source>
</evidence>
<feature type="domain" description="IgGFc-binding protein N-terminal" evidence="2">
    <location>
        <begin position="126"/>
        <end position="413"/>
    </location>
</feature>
<dbReference type="KEGG" id="geo:Geob_3308"/>
<organism evidence="3 4">
    <name type="scientific">Geotalea daltonii (strain DSM 22248 / JCM 15807 / FRC-32)</name>
    <name type="common">Geobacter daltonii</name>
    <dbReference type="NCBI Taxonomy" id="316067"/>
    <lineage>
        <taxon>Bacteria</taxon>
        <taxon>Pseudomonadati</taxon>
        <taxon>Thermodesulfobacteriota</taxon>
        <taxon>Desulfuromonadia</taxon>
        <taxon>Geobacterales</taxon>
        <taxon>Geobacteraceae</taxon>
        <taxon>Geotalea</taxon>
    </lineage>
</organism>